<keyword evidence="2" id="KW-0472">Membrane</keyword>
<feature type="compositionally biased region" description="Low complexity" evidence="1">
    <location>
        <begin position="42"/>
        <end position="62"/>
    </location>
</feature>
<dbReference type="PANTHER" id="PTHR36819:SF1">
    <property type="entry name" value="REGULATOR OF PHOSPHOLIPASE D SRF1"/>
    <property type="match status" value="1"/>
</dbReference>
<feature type="compositionally biased region" description="Polar residues" evidence="1">
    <location>
        <begin position="31"/>
        <end position="41"/>
    </location>
</feature>
<feature type="transmembrane region" description="Helical" evidence="2">
    <location>
        <begin position="392"/>
        <end position="410"/>
    </location>
</feature>
<dbReference type="OrthoDB" id="2589563at2759"/>
<evidence type="ECO:0000256" key="1">
    <source>
        <dbReference type="SAM" id="MobiDB-lite"/>
    </source>
</evidence>
<sequence length="516" mass="59350">MNISDYQKDSRKKEEEDEQEDTLKRMKKKNVSTITTASGSMNDTTTNEGTSTGTSSNNNNNNIQEVKQDNNKNKGNDMAQKQKETLPEWVKPVINNIAFDSEKERKLSHLNSYSIYPNTIPPFALDEQYQKIQSETEARDDNNNNADQMSCDNDLGKNNWTHFAHNIGSNVAYATDQKVNITLGTTSQNNRISKVGSIISNYTDSSTMSSSSLDEEEKRMIRQEILQDLNDEWGGEERLKGLYNIPMQSDFQFKTQKDRNDWAKYVARAKQIYYGKNSEKIKNSTDNQQEQLKDPLGTLSRQQSIKNKGIDWLEDFNADKEKWRKIRDKKMKKWMPKFNRVLIENQYLPLTFRIFITILSLVSLGLAVRIFQNSDANIPKIDGKIPQEPSTIMAICVNSIAVFYTIYIAADEFSGQPIGLRNPLSKLKLILLDLLFIIFSSANLALAFNTRYDQQWVCTTEYMESGLYKFPKISYICRKQKALSSFLFVLLFMWVGVFSISIIRVVEKVSSNFSRN</sequence>
<dbReference type="InterPro" id="IPR037737">
    <property type="entry name" value="Srf1"/>
</dbReference>
<evidence type="ECO:0000313" key="4">
    <source>
        <dbReference type="Proteomes" id="UP000750334"/>
    </source>
</evidence>
<accession>A0A9P6WG20</accession>
<evidence type="ECO:0000256" key="2">
    <source>
        <dbReference type="SAM" id="Phobius"/>
    </source>
</evidence>
<dbReference type="GO" id="GO:0000324">
    <property type="term" value="C:fungal-type vacuole"/>
    <property type="evidence" value="ECO:0007669"/>
    <property type="project" value="TreeGrafter"/>
</dbReference>
<dbReference type="Proteomes" id="UP000750334">
    <property type="component" value="Unassembled WGS sequence"/>
</dbReference>
<name>A0A9P6WG20_MAUEX</name>
<keyword evidence="4" id="KW-1185">Reference proteome</keyword>
<keyword evidence="2" id="KW-0812">Transmembrane</keyword>
<feature type="transmembrane region" description="Helical" evidence="2">
    <location>
        <begin position="482"/>
        <end position="506"/>
    </location>
</feature>
<organism evidence="3 4">
    <name type="scientific">Maudiozyma exigua</name>
    <name type="common">Yeast</name>
    <name type="synonym">Kazachstania exigua</name>
    <dbReference type="NCBI Taxonomy" id="34358"/>
    <lineage>
        <taxon>Eukaryota</taxon>
        <taxon>Fungi</taxon>
        <taxon>Dikarya</taxon>
        <taxon>Ascomycota</taxon>
        <taxon>Saccharomycotina</taxon>
        <taxon>Saccharomycetes</taxon>
        <taxon>Saccharomycetales</taxon>
        <taxon>Saccharomycetaceae</taxon>
        <taxon>Maudiozyma</taxon>
    </lineage>
</organism>
<dbReference type="GO" id="GO:0071944">
    <property type="term" value="C:cell periphery"/>
    <property type="evidence" value="ECO:0007669"/>
    <property type="project" value="TreeGrafter"/>
</dbReference>
<feature type="compositionally biased region" description="Basic and acidic residues" evidence="1">
    <location>
        <begin position="66"/>
        <end position="84"/>
    </location>
</feature>
<reference evidence="3 4" key="1">
    <citation type="submission" date="2020-11" db="EMBL/GenBank/DDBJ databases">
        <title>Kefir isolates.</title>
        <authorList>
            <person name="Marcisauskas S."/>
            <person name="Kim Y."/>
            <person name="Blasche S."/>
        </authorList>
    </citation>
    <scope>NUCLEOTIDE SEQUENCE [LARGE SCALE GENOMIC DNA]</scope>
    <source>
        <strain evidence="3 4">OG2</strain>
    </source>
</reference>
<gene>
    <name evidence="3" type="ORF">C6P45_001344</name>
</gene>
<evidence type="ECO:0008006" key="5">
    <source>
        <dbReference type="Google" id="ProtNLM"/>
    </source>
</evidence>
<feature type="transmembrane region" description="Helical" evidence="2">
    <location>
        <begin position="350"/>
        <end position="371"/>
    </location>
</feature>
<feature type="region of interest" description="Disordered" evidence="1">
    <location>
        <begin position="1"/>
        <end position="84"/>
    </location>
</feature>
<protein>
    <recommendedName>
        <fullName evidence="5">Casparian strip membrane protein domain-containing protein</fullName>
    </recommendedName>
</protein>
<proteinExistence type="predicted"/>
<comment type="caution">
    <text evidence="3">The sequence shown here is derived from an EMBL/GenBank/DDBJ whole genome shotgun (WGS) entry which is preliminary data.</text>
</comment>
<keyword evidence="2" id="KW-1133">Transmembrane helix</keyword>
<dbReference type="EMBL" id="PUHR01000016">
    <property type="protein sequence ID" value="KAG0671057.1"/>
    <property type="molecule type" value="Genomic_DNA"/>
</dbReference>
<evidence type="ECO:0000313" key="3">
    <source>
        <dbReference type="EMBL" id="KAG0671057.1"/>
    </source>
</evidence>
<feature type="transmembrane region" description="Helical" evidence="2">
    <location>
        <begin position="430"/>
        <end position="448"/>
    </location>
</feature>
<dbReference type="AlphaFoldDB" id="A0A9P6WG20"/>
<feature type="compositionally biased region" description="Basic and acidic residues" evidence="1">
    <location>
        <begin position="1"/>
        <end position="14"/>
    </location>
</feature>
<dbReference type="PANTHER" id="PTHR36819">
    <property type="entry name" value="REGULATOR OF PHOSPHOLIPASE D SRF1"/>
    <property type="match status" value="1"/>
</dbReference>